<evidence type="ECO:0000256" key="5">
    <source>
        <dbReference type="ARBA" id="ARBA00022490"/>
    </source>
</evidence>
<dbReference type="GO" id="GO:0040029">
    <property type="term" value="P:epigenetic regulation of gene expression"/>
    <property type="evidence" value="ECO:0007669"/>
    <property type="project" value="TreeGrafter"/>
</dbReference>
<dbReference type="InterPro" id="IPR023801">
    <property type="entry name" value="His_deacetylse_dom"/>
</dbReference>
<comment type="subcellular location">
    <subcellularLocation>
        <location evidence="2">Chromosome</location>
    </subcellularLocation>
    <subcellularLocation>
        <location evidence="3">Cytoplasm</location>
        <location evidence="3">Cytosol</location>
    </subcellularLocation>
    <subcellularLocation>
        <location evidence="1 15">Nucleus</location>
    </subcellularLocation>
</comment>
<keyword evidence="11 15" id="KW-0804">Transcription</keyword>
<dbReference type="InterPro" id="IPR037138">
    <property type="entry name" value="His_deacetylse_dom_sf"/>
</dbReference>
<organism evidence="21">
    <name type="scientific">Rhipicephalus appendiculatus</name>
    <name type="common">Brown ear tick</name>
    <dbReference type="NCBI Taxonomy" id="34631"/>
    <lineage>
        <taxon>Eukaryota</taxon>
        <taxon>Metazoa</taxon>
        <taxon>Ecdysozoa</taxon>
        <taxon>Arthropoda</taxon>
        <taxon>Chelicerata</taxon>
        <taxon>Arachnida</taxon>
        <taxon>Acari</taxon>
        <taxon>Parasitiformes</taxon>
        <taxon>Ixodida</taxon>
        <taxon>Ixodoidea</taxon>
        <taxon>Ixodidae</taxon>
        <taxon>Rhipicephalinae</taxon>
        <taxon>Rhipicephalus</taxon>
        <taxon>Rhipicephalus</taxon>
    </lineage>
</organism>
<dbReference type="CDD" id="cd10005">
    <property type="entry name" value="HDAC3"/>
    <property type="match status" value="1"/>
</dbReference>
<dbReference type="EC" id="3.5.1.98" evidence="15"/>
<feature type="binding site" evidence="17">
    <location>
        <position position="331"/>
    </location>
    <ligand>
        <name>substrate</name>
    </ligand>
</feature>
<keyword evidence="5" id="KW-0963">Cytoplasm</keyword>
<evidence type="ECO:0000256" key="11">
    <source>
        <dbReference type="ARBA" id="ARBA00023163"/>
    </source>
</evidence>
<keyword evidence="10" id="KW-0090">Biological rhythms</keyword>
<evidence type="ECO:0000256" key="1">
    <source>
        <dbReference type="ARBA" id="ARBA00004123"/>
    </source>
</evidence>
<dbReference type="PANTHER" id="PTHR10625">
    <property type="entry name" value="HISTONE DEACETYLASE HDAC1-RELATED"/>
    <property type="match status" value="1"/>
</dbReference>
<evidence type="ECO:0000256" key="12">
    <source>
        <dbReference type="ARBA" id="ARBA00023242"/>
    </source>
</evidence>
<dbReference type="PRINTS" id="PR01270">
    <property type="entry name" value="HDASUPER"/>
</dbReference>
<name>A0A131Z5C7_RHIAP</name>
<evidence type="ECO:0000256" key="8">
    <source>
        <dbReference type="ARBA" id="ARBA00022853"/>
    </source>
</evidence>
<comment type="catalytic activity">
    <reaction evidence="13 15">
        <text>N(6)-acetyl-L-lysyl-[histone] + H2O = L-lysyl-[histone] + acetate</text>
        <dbReference type="Rhea" id="RHEA:58196"/>
        <dbReference type="Rhea" id="RHEA-COMP:9845"/>
        <dbReference type="Rhea" id="RHEA-COMP:11338"/>
        <dbReference type="ChEBI" id="CHEBI:15377"/>
        <dbReference type="ChEBI" id="CHEBI:29969"/>
        <dbReference type="ChEBI" id="CHEBI:30089"/>
        <dbReference type="ChEBI" id="CHEBI:61930"/>
        <dbReference type="EC" id="3.5.1.98"/>
    </reaction>
</comment>
<keyword evidence="8 15" id="KW-0156">Chromatin regulator</keyword>
<feature type="compositionally biased region" description="Polar residues" evidence="19">
    <location>
        <begin position="436"/>
        <end position="450"/>
    </location>
</feature>
<evidence type="ECO:0000256" key="2">
    <source>
        <dbReference type="ARBA" id="ARBA00004286"/>
    </source>
</evidence>
<dbReference type="PRINTS" id="PR01271">
    <property type="entry name" value="HISDACETLASE"/>
</dbReference>
<evidence type="ECO:0000256" key="13">
    <source>
        <dbReference type="ARBA" id="ARBA00048287"/>
    </source>
</evidence>
<evidence type="ECO:0000256" key="19">
    <source>
        <dbReference type="SAM" id="MobiDB-lite"/>
    </source>
</evidence>
<dbReference type="GO" id="GO:0048511">
    <property type="term" value="P:rhythmic process"/>
    <property type="evidence" value="ECO:0007669"/>
    <property type="project" value="UniProtKB-KW"/>
</dbReference>
<evidence type="ECO:0000259" key="20">
    <source>
        <dbReference type="Pfam" id="PF00850"/>
    </source>
</evidence>
<evidence type="ECO:0000256" key="4">
    <source>
        <dbReference type="ARBA" id="ARBA00022454"/>
    </source>
</evidence>
<dbReference type="InterPro" id="IPR023696">
    <property type="entry name" value="Ureohydrolase_dom_sf"/>
</dbReference>
<accession>A0A131Z5C7</accession>
<evidence type="ECO:0000256" key="7">
    <source>
        <dbReference type="ARBA" id="ARBA00022801"/>
    </source>
</evidence>
<evidence type="ECO:0000256" key="17">
    <source>
        <dbReference type="PIRSR" id="PIRSR037913-2"/>
    </source>
</evidence>
<feature type="binding site" evidence="18">
    <location>
        <position position="203"/>
    </location>
    <ligand>
        <name>a divalent metal cation</name>
        <dbReference type="ChEBI" id="CHEBI:60240"/>
    </ligand>
</feature>
<feature type="binding site" evidence="17">
    <location>
        <position position="176"/>
    </location>
    <ligand>
        <name>substrate</name>
    </ligand>
</feature>
<evidence type="ECO:0000256" key="3">
    <source>
        <dbReference type="ARBA" id="ARBA00004514"/>
    </source>
</evidence>
<evidence type="ECO:0000256" key="15">
    <source>
        <dbReference type="PIRNR" id="PIRNR037913"/>
    </source>
</evidence>
<dbReference type="EMBL" id="GEDV01002911">
    <property type="protein sequence ID" value="JAP85646.1"/>
    <property type="molecule type" value="Transcribed_RNA"/>
</dbReference>
<evidence type="ECO:0000256" key="6">
    <source>
        <dbReference type="ARBA" id="ARBA00022491"/>
    </source>
</evidence>
<evidence type="ECO:0000256" key="9">
    <source>
        <dbReference type="ARBA" id="ARBA00023015"/>
    </source>
</evidence>
<feature type="binding site" evidence="18">
    <location>
        <position position="292"/>
    </location>
    <ligand>
        <name>a divalent metal cation</name>
        <dbReference type="ChEBI" id="CHEBI:60240"/>
    </ligand>
</feature>
<keyword evidence="18" id="KW-0479">Metal-binding</keyword>
<dbReference type="InterPro" id="IPR000286">
    <property type="entry name" value="HDACs"/>
</dbReference>
<dbReference type="InterPro" id="IPR003084">
    <property type="entry name" value="HDAC_I/II"/>
</dbReference>
<protein>
    <recommendedName>
        <fullName evidence="15">Histone deacetylase</fullName>
        <ecNumber evidence="15">3.5.1.98</ecNumber>
    </recommendedName>
</protein>
<dbReference type="GO" id="GO:0005694">
    <property type="term" value="C:chromosome"/>
    <property type="evidence" value="ECO:0007669"/>
    <property type="project" value="UniProtKB-SubCell"/>
</dbReference>
<reference evidence="21" key="1">
    <citation type="journal article" date="2016" name="Ticks Tick Borne Dis.">
        <title>De novo assembly and annotation of the salivary gland transcriptome of Rhipicephalus appendiculatus male and female ticks during blood feeding.</title>
        <authorList>
            <person name="de Castro M.H."/>
            <person name="de Klerk D."/>
            <person name="Pienaar R."/>
            <person name="Latif A.A."/>
            <person name="Rees D.J."/>
            <person name="Mans B.J."/>
        </authorList>
    </citation>
    <scope>NUCLEOTIDE SEQUENCE</scope>
    <source>
        <tissue evidence="21">Salivary glands</tissue>
    </source>
</reference>
<sequence length="450" mass="50213">MLALTCTLPTTFCGSARLHGHHRGCRDGGALPMTKKSVMYFWDPDVGNFHYGPGHPMKPQRLSVTHSLVMHYGLYKKMQVFRPYRASSHDMCRFHSEEYIDFLERVTPQNIQTFTKSLSHFNVGDDCPVFDGLYDFCSMYTGASLEGAVKLNNECCDIAINWSGGLHHAKKFEASGFCYVNDIVIAILELLKYHPRVLYIDIDIHHGDGVQEAFYLTDRVMTVSFHKYGNYFFPGTGDMYELGAESGRYYSVNVPLKEGIDDASYFQVFKPVIQGVMEFFQPSCIVLQCGADSLAGDRLGCFNLSIRGHGECVKFIRELGLPLLVLGGGGYTVRNVARAWTYETSLLLDEPVSSEIPYNEYFEYFAPDFTLHPEVVTRQENANSKQYLEAIVRAVAENLKCLVHAPSVQMHHVPPDMLPCSRKQAAGSPGPEDAASPSSSGNTTPLAVEA</sequence>
<dbReference type="GO" id="GO:0046872">
    <property type="term" value="F:metal ion binding"/>
    <property type="evidence" value="ECO:0007669"/>
    <property type="project" value="UniProtKB-KW"/>
</dbReference>
<dbReference type="GO" id="GO:0141221">
    <property type="term" value="F:histone deacetylase activity, hydrolytic mechanism"/>
    <property type="evidence" value="ECO:0007669"/>
    <property type="project" value="UniProtKB-EC"/>
</dbReference>
<feature type="binding site" evidence="18">
    <location>
        <position position="205"/>
    </location>
    <ligand>
        <name>a divalent metal cation</name>
        <dbReference type="ChEBI" id="CHEBI:60240"/>
    </ligand>
</feature>
<dbReference type="FunFam" id="3.40.800.20:FF:000004">
    <property type="entry name" value="Histone deacetylase"/>
    <property type="match status" value="1"/>
</dbReference>
<keyword evidence="7 15" id="KW-0378">Hydrolase</keyword>
<dbReference type="GO" id="GO:0005829">
    <property type="term" value="C:cytosol"/>
    <property type="evidence" value="ECO:0007669"/>
    <property type="project" value="UniProtKB-SubCell"/>
</dbReference>
<feature type="active site" description="Proton acceptor" evidence="16">
    <location>
        <position position="168"/>
    </location>
</feature>
<feature type="domain" description="Histone deacetylase" evidence="20">
    <location>
        <begin position="55"/>
        <end position="345"/>
    </location>
</feature>
<evidence type="ECO:0000256" key="18">
    <source>
        <dbReference type="PIRSR" id="PIRSR037913-3"/>
    </source>
</evidence>
<keyword evidence="6" id="KW-0678">Repressor</keyword>
<dbReference type="Gene3D" id="3.40.800.20">
    <property type="entry name" value="Histone deacetylase domain"/>
    <property type="match status" value="1"/>
</dbReference>
<evidence type="ECO:0000256" key="16">
    <source>
        <dbReference type="PIRSR" id="PIRSR037913-1"/>
    </source>
</evidence>
<feature type="binding site" evidence="17">
    <location>
        <position position="126"/>
    </location>
    <ligand>
        <name>substrate</name>
    </ligand>
</feature>
<proteinExistence type="inferred from homology"/>
<dbReference type="GO" id="GO:0005634">
    <property type="term" value="C:nucleus"/>
    <property type="evidence" value="ECO:0007669"/>
    <property type="project" value="UniProtKB-SubCell"/>
</dbReference>
<dbReference type="AlphaFoldDB" id="A0A131Z5C7"/>
<keyword evidence="12 15" id="KW-0539">Nucleus</keyword>
<feature type="region of interest" description="Disordered" evidence="19">
    <location>
        <begin position="414"/>
        <end position="450"/>
    </location>
</feature>
<evidence type="ECO:0000256" key="14">
    <source>
        <dbReference type="ARBA" id="ARBA00061569"/>
    </source>
</evidence>
<keyword evidence="4" id="KW-0158">Chromosome</keyword>
<dbReference type="Pfam" id="PF00850">
    <property type="entry name" value="Hist_deacetyl"/>
    <property type="match status" value="1"/>
</dbReference>
<evidence type="ECO:0000256" key="10">
    <source>
        <dbReference type="ARBA" id="ARBA00023108"/>
    </source>
</evidence>
<keyword evidence="9 15" id="KW-0805">Transcription regulation</keyword>
<evidence type="ECO:0000313" key="21">
    <source>
        <dbReference type="EMBL" id="JAP85646.1"/>
    </source>
</evidence>
<dbReference type="SUPFAM" id="SSF52768">
    <property type="entry name" value="Arginase/deacetylase"/>
    <property type="match status" value="1"/>
</dbReference>
<comment type="similarity">
    <text evidence="14 15">Belongs to the histone deacetylase family. HD Type 1 subfamily.</text>
</comment>
<dbReference type="PANTHER" id="PTHR10625:SF36">
    <property type="entry name" value="HISTONE DEACETYLASE 3"/>
    <property type="match status" value="1"/>
</dbReference>
<dbReference type="PIRSF" id="PIRSF037913">
    <property type="entry name" value="His_deacetylse_1"/>
    <property type="match status" value="1"/>
</dbReference>